<dbReference type="AlphaFoldDB" id="A0A645FHZ7"/>
<dbReference type="EMBL" id="VSSQ01059734">
    <property type="protein sequence ID" value="MPN13246.1"/>
    <property type="molecule type" value="Genomic_DNA"/>
</dbReference>
<gene>
    <name evidence="1" type="ORF">SDC9_160567</name>
</gene>
<protein>
    <submittedName>
        <fullName evidence="1">Uncharacterized protein</fullName>
    </submittedName>
</protein>
<proteinExistence type="predicted"/>
<accession>A0A645FHZ7</accession>
<reference evidence="1" key="1">
    <citation type="submission" date="2019-08" db="EMBL/GenBank/DDBJ databases">
        <authorList>
            <person name="Kucharzyk K."/>
            <person name="Murdoch R.W."/>
            <person name="Higgins S."/>
            <person name="Loffler F."/>
        </authorList>
    </citation>
    <scope>NUCLEOTIDE SEQUENCE</scope>
</reference>
<comment type="caution">
    <text evidence="1">The sequence shown here is derived from an EMBL/GenBank/DDBJ whole genome shotgun (WGS) entry which is preliminary data.</text>
</comment>
<organism evidence="1">
    <name type="scientific">bioreactor metagenome</name>
    <dbReference type="NCBI Taxonomy" id="1076179"/>
    <lineage>
        <taxon>unclassified sequences</taxon>
        <taxon>metagenomes</taxon>
        <taxon>ecological metagenomes</taxon>
    </lineage>
</organism>
<name>A0A645FHZ7_9ZZZZ</name>
<evidence type="ECO:0000313" key="1">
    <source>
        <dbReference type="EMBL" id="MPN13246.1"/>
    </source>
</evidence>
<sequence>MVFDPLETFPRVGHGVGQGSFRRSKTAPQLNKEKAGIAVRRDIFASRAVPAQPPSVIVSFIPLLLFFNYASLRWGASEKGWETTIMAGADFEIKFDVLCKCFQ</sequence>